<dbReference type="NCBIfam" id="TIGR00229">
    <property type="entry name" value="sensory_box"/>
    <property type="match status" value="1"/>
</dbReference>
<evidence type="ECO:0000256" key="7">
    <source>
        <dbReference type="ARBA" id="ARBA00022840"/>
    </source>
</evidence>
<dbReference type="SUPFAM" id="SSF55785">
    <property type="entry name" value="PYP-like sensor domain (PAS domain)"/>
    <property type="match status" value="2"/>
</dbReference>
<keyword evidence="13" id="KW-1185">Reference proteome</keyword>
<dbReference type="EC" id="2.7.13.3" evidence="2"/>
<dbReference type="InterPro" id="IPR000014">
    <property type="entry name" value="PAS"/>
</dbReference>
<dbReference type="PRINTS" id="PR00344">
    <property type="entry name" value="BCTRLSENSOR"/>
</dbReference>
<dbReference type="SMART" id="SM00091">
    <property type="entry name" value="PAS"/>
    <property type="match status" value="2"/>
</dbReference>
<dbReference type="Gene3D" id="3.30.450.20">
    <property type="entry name" value="PAS domain"/>
    <property type="match status" value="2"/>
</dbReference>
<dbReference type="GO" id="GO:0005524">
    <property type="term" value="F:ATP binding"/>
    <property type="evidence" value="ECO:0007669"/>
    <property type="project" value="UniProtKB-KW"/>
</dbReference>
<dbReference type="PANTHER" id="PTHR43065">
    <property type="entry name" value="SENSOR HISTIDINE KINASE"/>
    <property type="match status" value="1"/>
</dbReference>
<feature type="domain" description="PAS" evidence="11">
    <location>
        <begin position="258"/>
        <end position="300"/>
    </location>
</feature>
<evidence type="ECO:0000256" key="2">
    <source>
        <dbReference type="ARBA" id="ARBA00012438"/>
    </source>
</evidence>
<keyword evidence="5" id="KW-0547">Nucleotide-binding</keyword>
<dbReference type="SUPFAM" id="SSF47384">
    <property type="entry name" value="Homodimeric domain of signal transducing histidine kinase"/>
    <property type="match status" value="1"/>
</dbReference>
<evidence type="ECO:0000259" key="11">
    <source>
        <dbReference type="PROSITE" id="PS50112"/>
    </source>
</evidence>
<evidence type="ECO:0000259" key="10">
    <source>
        <dbReference type="PROSITE" id="PS50109"/>
    </source>
</evidence>
<dbReference type="SMART" id="SM00387">
    <property type="entry name" value="HATPase_c"/>
    <property type="match status" value="1"/>
</dbReference>
<dbReference type="InterPro" id="IPR036890">
    <property type="entry name" value="HATPase_C_sf"/>
</dbReference>
<dbReference type="CDD" id="cd00082">
    <property type="entry name" value="HisKA"/>
    <property type="match status" value="1"/>
</dbReference>
<feature type="domain" description="Histidine kinase" evidence="10">
    <location>
        <begin position="522"/>
        <end position="728"/>
    </location>
</feature>
<gene>
    <name evidence="12" type="ORF">CBW65_10095</name>
</gene>
<dbReference type="PROSITE" id="PS50112">
    <property type="entry name" value="PAS"/>
    <property type="match status" value="2"/>
</dbReference>
<feature type="domain" description="PAS" evidence="11">
    <location>
        <begin position="380"/>
        <end position="453"/>
    </location>
</feature>
<keyword evidence="9" id="KW-0472">Membrane</keyword>
<keyword evidence="7" id="KW-0067">ATP-binding</keyword>
<sequence length="729" mass="82644">MNRKALYTWKYLLPALLILLTTWFLVQVAIDAVHEENRNKLGLVAQILENDIRNNAAAKAAFLARDNAKLEELLQPMLDQKILEEQGNLGASIYLPDQERNVAFSPRSAMNGSSLDKKVTISAEAVRAYQSGQPGYYSVQNEIRKQPIYNYINVLEVDGKKVALISVNQTAASVHGETRTIWLYGLIICGLALLVLFVAAVGEYRRESTLMRELDNVTKWLKGLTWSSVSTADVDRKLTLLKKLPAEFQKAIRFVEFARLQKRHVLEHLPLGILMLDVNAKITYANPSLRRLLGRTQEELETMSVEDWRSCYQLADGSYISDLVEKQVQIDNCLGVIRHSNGQEIPFAATLRSLPEDEGKPLGYFLYVRNLSEEIALDRQEQKIHYLFNAIPMSVLLINEDKEIEYINPSVSRLFSCNEHDLLGKKLSEALPWELDDHSQVLCEPLHKALSTGMRMHSSNIQALIHGREYDLDFDFFPILNAYTSSADGCMILIKDKTLYREWEDLSQRVDQHTNYVQMAATIAHEVRNPMTSVRGFLQLLSSQITGDTHRKYLDVMTTEIDRMNTILSEYLSMARTPQPEWEPIHLTELVRDTFMLLEGEANYRGVNLSLELAEDCHIRGIARELKQVLINLVRNAFDALEGGEGLIHLRLQNEQGHYLLTVTDNGVGIAPEQLTRIFEPFFTTKAMGTGLGLPVCKKIIESHGGSLYVQSELGAGTTFTIKVPQFFQ</sequence>
<dbReference type="GO" id="GO:0000155">
    <property type="term" value="F:phosphorelay sensor kinase activity"/>
    <property type="evidence" value="ECO:0007669"/>
    <property type="project" value="InterPro"/>
</dbReference>
<evidence type="ECO:0000256" key="9">
    <source>
        <dbReference type="SAM" id="Phobius"/>
    </source>
</evidence>
<dbReference type="KEGG" id="tum:CBW65_10095"/>
<proteinExistence type="predicted"/>
<dbReference type="Pfam" id="PF02518">
    <property type="entry name" value="HATPase_c"/>
    <property type="match status" value="1"/>
</dbReference>
<dbReference type="Gene3D" id="3.30.565.10">
    <property type="entry name" value="Histidine kinase-like ATPase, C-terminal domain"/>
    <property type="match status" value="1"/>
</dbReference>
<feature type="transmembrane region" description="Helical" evidence="9">
    <location>
        <begin position="181"/>
        <end position="202"/>
    </location>
</feature>
<keyword evidence="9" id="KW-1133">Transmembrane helix</keyword>
<dbReference type="PANTHER" id="PTHR43065:SF10">
    <property type="entry name" value="PEROXIDE STRESS-ACTIVATED HISTIDINE KINASE MAK3"/>
    <property type="match status" value="1"/>
</dbReference>
<dbReference type="InterPro" id="IPR005467">
    <property type="entry name" value="His_kinase_dom"/>
</dbReference>
<evidence type="ECO:0000256" key="1">
    <source>
        <dbReference type="ARBA" id="ARBA00000085"/>
    </source>
</evidence>
<dbReference type="InterPro" id="IPR004358">
    <property type="entry name" value="Sig_transdc_His_kin-like_C"/>
</dbReference>
<dbReference type="Proteomes" id="UP000195437">
    <property type="component" value="Chromosome"/>
</dbReference>
<dbReference type="RefSeq" id="WP_087456686.1">
    <property type="nucleotide sequence ID" value="NZ_CP021434.1"/>
</dbReference>
<dbReference type="InterPro" id="IPR013656">
    <property type="entry name" value="PAS_4"/>
</dbReference>
<dbReference type="CDD" id="cd00130">
    <property type="entry name" value="PAS"/>
    <property type="match status" value="2"/>
</dbReference>
<accession>A0A1Y0ILB9</accession>
<dbReference type="PROSITE" id="PS50109">
    <property type="entry name" value="HIS_KIN"/>
    <property type="match status" value="1"/>
</dbReference>
<evidence type="ECO:0000256" key="4">
    <source>
        <dbReference type="ARBA" id="ARBA00022679"/>
    </source>
</evidence>
<evidence type="ECO:0000256" key="8">
    <source>
        <dbReference type="ARBA" id="ARBA00023012"/>
    </source>
</evidence>
<organism evidence="12 13">
    <name type="scientific">Tumebacillus avium</name>
    <dbReference type="NCBI Taxonomy" id="1903704"/>
    <lineage>
        <taxon>Bacteria</taxon>
        <taxon>Bacillati</taxon>
        <taxon>Bacillota</taxon>
        <taxon>Bacilli</taxon>
        <taxon>Bacillales</taxon>
        <taxon>Alicyclobacillaceae</taxon>
        <taxon>Tumebacillus</taxon>
    </lineage>
</organism>
<dbReference type="Pfam" id="PF08448">
    <property type="entry name" value="PAS_4"/>
    <property type="match status" value="2"/>
</dbReference>
<reference evidence="13" key="1">
    <citation type="submission" date="2017-05" db="EMBL/GenBank/DDBJ databases">
        <authorList>
            <person name="Sung H."/>
        </authorList>
    </citation>
    <scope>NUCLEOTIDE SEQUENCE [LARGE SCALE GENOMIC DNA]</scope>
    <source>
        <strain evidence="13">AR23208</strain>
    </source>
</reference>
<dbReference type="OrthoDB" id="9815750at2"/>
<dbReference type="Gene3D" id="1.10.287.130">
    <property type="match status" value="1"/>
</dbReference>
<dbReference type="CDD" id="cd00075">
    <property type="entry name" value="HATPase"/>
    <property type="match status" value="1"/>
</dbReference>
<evidence type="ECO:0000313" key="12">
    <source>
        <dbReference type="EMBL" id="ARU61307.1"/>
    </source>
</evidence>
<evidence type="ECO:0000256" key="3">
    <source>
        <dbReference type="ARBA" id="ARBA00022553"/>
    </source>
</evidence>
<keyword evidence="4" id="KW-0808">Transferase</keyword>
<dbReference type="EMBL" id="CP021434">
    <property type="protein sequence ID" value="ARU61307.1"/>
    <property type="molecule type" value="Genomic_DNA"/>
</dbReference>
<dbReference type="InterPro" id="IPR003594">
    <property type="entry name" value="HATPase_dom"/>
</dbReference>
<evidence type="ECO:0000313" key="13">
    <source>
        <dbReference type="Proteomes" id="UP000195437"/>
    </source>
</evidence>
<dbReference type="SMART" id="SM00388">
    <property type="entry name" value="HisKA"/>
    <property type="match status" value="1"/>
</dbReference>
<dbReference type="InterPro" id="IPR036097">
    <property type="entry name" value="HisK_dim/P_sf"/>
</dbReference>
<dbReference type="AlphaFoldDB" id="A0A1Y0ILB9"/>
<keyword evidence="8" id="KW-0902">Two-component regulatory system</keyword>
<name>A0A1Y0ILB9_9BACL</name>
<protein>
    <recommendedName>
        <fullName evidence="2">histidine kinase</fullName>
        <ecNumber evidence="2">2.7.13.3</ecNumber>
    </recommendedName>
</protein>
<evidence type="ECO:0000256" key="5">
    <source>
        <dbReference type="ARBA" id="ARBA00022741"/>
    </source>
</evidence>
<keyword evidence="3" id="KW-0597">Phosphoprotein</keyword>
<dbReference type="SUPFAM" id="SSF55874">
    <property type="entry name" value="ATPase domain of HSP90 chaperone/DNA topoisomerase II/histidine kinase"/>
    <property type="match status" value="1"/>
</dbReference>
<comment type="catalytic activity">
    <reaction evidence="1">
        <text>ATP + protein L-histidine = ADP + protein N-phospho-L-histidine.</text>
        <dbReference type="EC" id="2.7.13.3"/>
    </reaction>
</comment>
<dbReference type="InterPro" id="IPR003661">
    <property type="entry name" value="HisK_dim/P_dom"/>
</dbReference>
<dbReference type="Pfam" id="PF00512">
    <property type="entry name" value="HisKA"/>
    <property type="match status" value="1"/>
</dbReference>
<dbReference type="InterPro" id="IPR035965">
    <property type="entry name" value="PAS-like_dom_sf"/>
</dbReference>
<keyword evidence="9" id="KW-0812">Transmembrane</keyword>
<keyword evidence="6" id="KW-0418">Kinase</keyword>
<evidence type="ECO:0000256" key="6">
    <source>
        <dbReference type="ARBA" id="ARBA00022777"/>
    </source>
</evidence>